<dbReference type="InterPro" id="IPR020846">
    <property type="entry name" value="MFS_dom"/>
</dbReference>
<dbReference type="InterPro" id="IPR036259">
    <property type="entry name" value="MFS_trans_sf"/>
</dbReference>
<evidence type="ECO:0000256" key="1">
    <source>
        <dbReference type="ARBA" id="ARBA00004651"/>
    </source>
</evidence>
<dbReference type="SUPFAM" id="SSF103473">
    <property type="entry name" value="MFS general substrate transporter"/>
    <property type="match status" value="1"/>
</dbReference>
<feature type="transmembrane region" description="Helical" evidence="6">
    <location>
        <begin position="124"/>
        <end position="143"/>
    </location>
</feature>
<dbReference type="PROSITE" id="PS50850">
    <property type="entry name" value="MFS"/>
    <property type="match status" value="1"/>
</dbReference>
<evidence type="ECO:0000256" key="3">
    <source>
        <dbReference type="ARBA" id="ARBA00022692"/>
    </source>
</evidence>
<feature type="transmembrane region" description="Helical" evidence="6">
    <location>
        <begin position="192"/>
        <end position="210"/>
    </location>
</feature>
<evidence type="ECO:0000256" key="6">
    <source>
        <dbReference type="SAM" id="Phobius"/>
    </source>
</evidence>
<keyword evidence="9" id="KW-1185">Reference proteome</keyword>
<keyword evidence="4 6" id="KW-1133">Transmembrane helix</keyword>
<name>A0A4P6EFB9_9MICO</name>
<dbReference type="GO" id="GO:0005886">
    <property type="term" value="C:plasma membrane"/>
    <property type="evidence" value="ECO:0007669"/>
    <property type="project" value="UniProtKB-SubCell"/>
</dbReference>
<feature type="transmembrane region" description="Helical" evidence="6">
    <location>
        <begin position="325"/>
        <end position="347"/>
    </location>
</feature>
<feature type="transmembrane region" description="Helical" evidence="6">
    <location>
        <begin position="379"/>
        <end position="400"/>
    </location>
</feature>
<keyword evidence="3 6" id="KW-0812">Transmembrane</keyword>
<gene>
    <name evidence="8" type="ORF">ET475_07375</name>
</gene>
<evidence type="ECO:0000256" key="4">
    <source>
        <dbReference type="ARBA" id="ARBA00022989"/>
    </source>
</evidence>
<feature type="domain" description="Major facilitator superfamily (MFS) profile" evidence="7">
    <location>
        <begin position="35"/>
        <end position="438"/>
    </location>
</feature>
<dbReference type="GO" id="GO:0022857">
    <property type="term" value="F:transmembrane transporter activity"/>
    <property type="evidence" value="ECO:0007669"/>
    <property type="project" value="InterPro"/>
</dbReference>
<dbReference type="PANTHER" id="PTHR23502">
    <property type="entry name" value="MAJOR FACILITATOR SUPERFAMILY"/>
    <property type="match status" value="1"/>
</dbReference>
<dbReference type="Gene3D" id="1.20.1720.10">
    <property type="entry name" value="Multidrug resistance protein D"/>
    <property type="match status" value="1"/>
</dbReference>
<evidence type="ECO:0000256" key="2">
    <source>
        <dbReference type="ARBA" id="ARBA00022448"/>
    </source>
</evidence>
<feature type="transmembrane region" description="Helical" evidence="6">
    <location>
        <begin position="101"/>
        <end position="118"/>
    </location>
</feature>
<keyword evidence="5 6" id="KW-0472">Membrane</keyword>
<dbReference type="Proteomes" id="UP000293995">
    <property type="component" value="Chromosome"/>
</dbReference>
<evidence type="ECO:0000313" key="9">
    <source>
        <dbReference type="Proteomes" id="UP000293995"/>
    </source>
</evidence>
<reference evidence="8 9" key="1">
    <citation type="submission" date="2019-01" db="EMBL/GenBank/DDBJ databases">
        <title>Genome sequencing of strain DFW100M-13.</title>
        <authorList>
            <person name="Heo J."/>
            <person name="Kim S.-J."/>
            <person name="Kim J.-S."/>
            <person name="Hong S.-B."/>
            <person name="Kwon S.-W."/>
        </authorList>
    </citation>
    <scope>NUCLEOTIDE SEQUENCE [LARGE SCALE GENOMIC DNA]</scope>
    <source>
        <strain evidence="8 9">DFW100M-13</strain>
    </source>
</reference>
<dbReference type="PANTHER" id="PTHR23502:SF132">
    <property type="entry name" value="POLYAMINE TRANSPORTER 2-RELATED"/>
    <property type="match status" value="1"/>
</dbReference>
<dbReference type="KEGG" id="mprt:ET475_07375"/>
<feature type="transmembrane region" description="Helical" evidence="6">
    <location>
        <begin position="164"/>
        <end position="186"/>
    </location>
</feature>
<feature type="transmembrane region" description="Helical" evidence="6">
    <location>
        <begin position="412"/>
        <end position="434"/>
    </location>
</feature>
<dbReference type="AlphaFoldDB" id="A0A4P6EFB9"/>
<feature type="transmembrane region" description="Helical" evidence="6">
    <location>
        <begin position="296"/>
        <end position="318"/>
    </location>
</feature>
<feature type="transmembrane region" description="Helical" evidence="6">
    <location>
        <begin position="66"/>
        <end position="89"/>
    </location>
</feature>
<keyword evidence="2" id="KW-0813">Transport</keyword>
<proteinExistence type="predicted"/>
<dbReference type="GO" id="GO:1990961">
    <property type="term" value="P:xenobiotic detoxification by transmembrane export across the plasma membrane"/>
    <property type="evidence" value="ECO:0007669"/>
    <property type="project" value="TreeGrafter"/>
</dbReference>
<feature type="transmembrane region" description="Helical" evidence="6">
    <location>
        <begin position="260"/>
        <end position="284"/>
    </location>
</feature>
<organism evidence="8 9">
    <name type="scientific">Microbacterium protaetiae</name>
    <dbReference type="NCBI Taxonomy" id="2509458"/>
    <lineage>
        <taxon>Bacteria</taxon>
        <taxon>Bacillati</taxon>
        <taxon>Actinomycetota</taxon>
        <taxon>Actinomycetes</taxon>
        <taxon>Micrococcales</taxon>
        <taxon>Microbacteriaceae</taxon>
        <taxon>Microbacterium</taxon>
    </lineage>
</organism>
<protein>
    <submittedName>
        <fullName evidence="8">MFS transporter</fullName>
    </submittedName>
</protein>
<dbReference type="InterPro" id="IPR011701">
    <property type="entry name" value="MFS"/>
</dbReference>
<evidence type="ECO:0000256" key="5">
    <source>
        <dbReference type="ARBA" id="ARBA00023136"/>
    </source>
</evidence>
<feature type="transmembrane region" description="Helical" evidence="6">
    <location>
        <begin position="353"/>
        <end position="372"/>
    </location>
</feature>
<dbReference type="Pfam" id="PF07690">
    <property type="entry name" value="MFS_1"/>
    <property type="match status" value="1"/>
</dbReference>
<dbReference type="EMBL" id="CP035494">
    <property type="protein sequence ID" value="QAY59829.1"/>
    <property type="molecule type" value="Genomic_DNA"/>
</dbReference>
<feature type="transmembrane region" description="Helical" evidence="6">
    <location>
        <begin position="36"/>
        <end position="54"/>
    </location>
</feature>
<evidence type="ECO:0000313" key="8">
    <source>
        <dbReference type="EMBL" id="QAY59829.1"/>
    </source>
</evidence>
<comment type="subcellular location">
    <subcellularLocation>
        <location evidence="1">Cell membrane</location>
        <topology evidence="1">Multi-pass membrane protein</topology>
    </subcellularLocation>
</comment>
<dbReference type="OrthoDB" id="9764259at2"/>
<evidence type="ECO:0000259" key="7">
    <source>
        <dbReference type="PROSITE" id="PS50850"/>
    </source>
</evidence>
<accession>A0A4P6EFB9</accession>
<sequence>MNAAAPRTGRSGSRRVPGDDTISVVAGTRARTIRTLVILALLTAAAPLSVDIYTPSLPRIQADLGGGAWLAEGSVTTCLLGIAVGQLLWGPLSDRFGRRPVVLIGAIGWTLASAASAFAPTAAVLLAVRVAVGLCGAAGIVVARSIVRDISSDDHLTGSRIGMLSVVTGIAPVIAPTIGAGIAQLFGWRADFLALALLGALTATAFALWVPETMGVAVRTDAAPPGAVPADAAPPGTGRMSTVRTSAARALASALRNRQLLGAALAIGLFSLGFYAYIATAAFIVEREYGHSPAVFAGVFATNAAAMLVATLVFRAVVRRRHAALPLGIGLAISGLSGAGLLVGAGLNAPEGLIWTLSALFAAGAGFVLPAAHSWGQATAVASGAASALTGAFQFFGGALGSPVTGVIGTTAAHLGGLIALACVLAAGAWLFGLSARR</sequence>